<organism evidence="1 2">
    <name type="scientific">Streblomastix strix</name>
    <dbReference type="NCBI Taxonomy" id="222440"/>
    <lineage>
        <taxon>Eukaryota</taxon>
        <taxon>Metamonada</taxon>
        <taxon>Preaxostyla</taxon>
        <taxon>Oxymonadida</taxon>
        <taxon>Streblomastigidae</taxon>
        <taxon>Streblomastix</taxon>
    </lineage>
</organism>
<dbReference type="AlphaFoldDB" id="A0A5J4UU25"/>
<reference evidence="1 2" key="1">
    <citation type="submission" date="2019-03" db="EMBL/GenBank/DDBJ databases">
        <title>Single cell metagenomics reveals metabolic interactions within the superorganism composed of flagellate Streblomastix strix and complex community of Bacteroidetes bacteria on its surface.</title>
        <authorList>
            <person name="Treitli S.C."/>
            <person name="Kolisko M."/>
            <person name="Husnik F."/>
            <person name="Keeling P."/>
            <person name="Hampl V."/>
        </authorList>
    </citation>
    <scope>NUCLEOTIDE SEQUENCE [LARGE SCALE GENOMIC DNA]</scope>
    <source>
        <strain evidence="1">ST1C</strain>
    </source>
</reference>
<gene>
    <name evidence="1" type="ORF">EZS28_030564</name>
</gene>
<protein>
    <submittedName>
        <fullName evidence="1">Uncharacterized protein</fullName>
    </submittedName>
</protein>
<sequence>MLISALCDLLGIDEMEQQKLRDISVDYILRHPNCLSNILDMNELIEYRIISLMDRGWGGDESIEAVSQKYEVTV</sequence>
<dbReference type="Gene3D" id="3.90.70.80">
    <property type="match status" value="1"/>
</dbReference>
<evidence type="ECO:0000313" key="1">
    <source>
        <dbReference type="EMBL" id="KAA6373909.1"/>
    </source>
</evidence>
<dbReference type="Proteomes" id="UP000324800">
    <property type="component" value="Unassembled WGS sequence"/>
</dbReference>
<evidence type="ECO:0000313" key="2">
    <source>
        <dbReference type="Proteomes" id="UP000324800"/>
    </source>
</evidence>
<name>A0A5J4UU25_9EUKA</name>
<dbReference type="EMBL" id="SNRW01012370">
    <property type="protein sequence ID" value="KAA6373909.1"/>
    <property type="molecule type" value="Genomic_DNA"/>
</dbReference>
<accession>A0A5J4UU25</accession>
<proteinExistence type="predicted"/>
<dbReference type="CDD" id="cd22744">
    <property type="entry name" value="OTU"/>
    <property type="match status" value="1"/>
</dbReference>
<comment type="caution">
    <text evidence="1">The sequence shown here is derived from an EMBL/GenBank/DDBJ whole genome shotgun (WGS) entry which is preliminary data.</text>
</comment>